<accession>A0A9X3RZK9</accession>
<sequence length="261" mass="26915">MARRLAWFSFVAVGVVAVAAAVLGVGITPRPQPAPLPKVAAVTSVAQKTLAHAPQRLARDTLRRAAERLTLRVRNISCQGIATGSGFAIDAHTIITNRHVLAGASILELNTWDGTSLDADVDESSTGRLVDIGATKVAGKVPAIAELGPDPKPGQAVTAVGYPLGGPLTLSPGRVVQYLDGSQLPASIAFGAKVMQVSSRIKHGNSGGPLLDRRGRVVGVIFAGEPGATDQDYMKVAYAIPLSAVRQLIQAGGQQAVVPCA</sequence>
<dbReference type="PANTHER" id="PTHR43019">
    <property type="entry name" value="SERINE ENDOPROTEASE DEGS"/>
    <property type="match status" value="1"/>
</dbReference>
<dbReference type="AlphaFoldDB" id="A0A9X3RZK9"/>
<dbReference type="Pfam" id="PF13365">
    <property type="entry name" value="Trypsin_2"/>
    <property type="match status" value="1"/>
</dbReference>
<evidence type="ECO:0000313" key="1">
    <source>
        <dbReference type="EMBL" id="MDA0159032.1"/>
    </source>
</evidence>
<dbReference type="SUPFAM" id="SSF50494">
    <property type="entry name" value="Trypsin-like serine proteases"/>
    <property type="match status" value="1"/>
</dbReference>
<proteinExistence type="predicted"/>
<dbReference type="InterPro" id="IPR009003">
    <property type="entry name" value="Peptidase_S1_PA"/>
</dbReference>
<dbReference type="EMBL" id="JAPDOD010000001">
    <property type="protein sequence ID" value="MDA0159032.1"/>
    <property type="molecule type" value="Genomic_DNA"/>
</dbReference>
<evidence type="ECO:0000313" key="2">
    <source>
        <dbReference type="Proteomes" id="UP001149140"/>
    </source>
</evidence>
<dbReference type="GO" id="GO:0004252">
    <property type="term" value="F:serine-type endopeptidase activity"/>
    <property type="evidence" value="ECO:0007669"/>
    <property type="project" value="InterPro"/>
</dbReference>
<dbReference type="RefSeq" id="WP_270037685.1">
    <property type="nucleotide sequence ID" value="NZ_JAPDOD010000001.1"/>
</dbReference>
<organism evidence="1 2">
    <name type="scientific">Solirubrobacter ginsenosidimutans</name>
    <dbReference type="NCBI Taxonomy" id="490573"/>
    <lineage>
        <taxon>Bacteria</taxon>
        <taxon>Bacillati</taxon>
        <taxon>Actinomycetota</taxon>
        <taxon>Thermoleophilia</taxon>
        <taxon>Solirubrobacterales</taxon>
        <taxon>Solirubrobacteraceae</taxon>
        <taxon>Solirubrobacter</taxon>
    </lineage>
</organism>
<dbReference type="InterPro" id="IPR043504">
    <property type="entry name" value="Peptidase_S1_PA_chymotrypsin"/>
</dbReference>
<dbReference type="PRINTS" id="PR00834">
    <property type="entry name" value="PROTEASES2C"/>
</dbReference>
<gene>
    <name evidence="1" type="ORF">OM076_02045</name>
</gene>
<dbReference type="Gene3D" id="2.40.10.10">
    <property type="entry name" value="Trypsin-like serine proteases"/>
    <property type="match status" value="2"/>
</dbReference>
<dbReference type="InterPro" id="IPR001940">
    <property type="entry name" value="Peptidase_S1C"/>
</dbReference>
<dbReference type="GO" id="GO:0006508">
    <property type="term" value="P:proteolysis"/>
    <property type="evidence" value="ECO:0007669"/>
    <property type="project" value="InterPro"/>
</dbReference>
<reference evidence="1" key="1">
    <citation type="submission" date="2022-10" db="EMBL/GenBank/DDBJ databases">
        <title>The WGS of Solirubrobacter ginsenosidimutans DSM 21036.</title>
        <authorList>
            <person name="Jiang Z."/>
        </authorList>
    </citation>
    <scope>NUCLEOTIDE SEQUENCE</scope>
    <source>
        <strain evidence="1">DSM 21036</strain>
    </source>
</reference>
<name>A0A9X3RZK9_9ACTN</name>
<protein>
    <submittedName>
        <fullName evidence="1">Trypsin-like peptidase domain-containing protein</fullName>
    </submittedName>
</protein>
<dbReference type="Proteomes" id="UP001149140">
    <property type="component" value="Unassembled WGS sequence"/>
</dbReference>
<comment type="caution">
    <text evidence="1">The sequence shown here is derived from an EMBL/GenBank/DDBJ whole genome shotgun (WGS) entry which is preliminary data.</text>
</comment>
<keyword evidence="2" id="KW-1185">Reference proteome</keyword>
<dbReference type="PANTHER" id="PTHR43019:SF23">
    <property type="entry name" value="PROTEASE DO-LIKE 5, CHLOROPLASTIC"/>
    <property type="match status" value="1"/>
</dbReference>